<protein>
    <submittedName>
        <fullName evidence="2">PilT protein domain protein</fullName>
    </submittedName>
</protein>
<accession>I8RG53</accession>
<dbReference type="InterPro" id="IPR002716">
    <property type="entry name" value="PIN_dom"/>
</dbReference>
<proteinExistence type="predicted"/>
<reference evidence="2 3" key="1">
    <citation type="journal article" date="2012" name="J. Bacteriol.">
        <title>Draft Genome Sequences for Two Metal-Reducing Pelosinus fermentans Strains Isolated from a Cr(VI)-Contaminated Site and for Type Strain R7.</title>
        <authorList>
            <person name="Brown S.D."/>
            <person name="Podar M."/>
            <person name="Klingeman D.M."/>
            <person name="Johnson C.M."/>
            <person name="Yang Z.K."/>
            <person name="Utturkar S.M."/>
            <person name="Land M.L."/>
            <person name="Mosher J.J."/>
            <person name="Hurt R.A.Jr."/>
            <person name="Phelps T.J."/>
            <person name="Palumbo A.V."/>
            <person name="Arkin A.P."/>
            <person name="Hazen T.C."/>
            <person name="Elias D.A."/>
        </authorList>
    </citation>
    <scope>NUCLEOTIDE SEQUENCE [LARGE SCALE GENOMIC DNA]</scope>
    <source>
        <strain evidence="2 3">B4</strain>
    </source>
</reference>
<dbReference type="PATRIC" id="fig|1149862.3.peg.2359"/>
<dbReference type="SUPFAM" id="SSF88723">
    <property type="entry name" value="PIN domain-like"/>
    <property type="match status" value="1"/>
</dbReference>
<evidence type="ECO:0000313" key="3">
    <source>
        <dbReference type="Proteomes" id="UP000004324"/>
    </source>
</evidence>
<organism evidence="2 3">
    <name type="scientific">Pelosinus fermentans B4</name>
    <dbReference type="NCBI Taxonomy" id="1149862"/>
    <lineage>
        <taxon>Bacteria</taxon>
        <taxon>Bacillati</taxon>
        <taxon>Bacillota</taxon>
        <taxon>Negativicutes</taxon>
        <taxon>Selenomonadales</taxon>
        <taxon>Sporomusaceae</taxon>
        <taxon>Pelosinus</taxon>
    </lineage>
</organism>
<dbReference type="AlphaFoldDB" id="I8RG53"/>
<name>I8RG53_9FIRM</name>
<dbReference type="Gene3D" id="3.40.50.1010">
    <property type="entry name" value="5'-nuclease"/>
    <property type="match status" value="1"/>
</dbReference>
<dbReference type="EMBL" id="AKVJ01000025">
    <property type="protein sequence ID" value="EIW18573.1"/>
    <property type="molecule type" value="Genomic_DNA"/>
</dbReference>
<dbReference type="RefSeq" id="WP_007934288.1">
    <property type="nucleotide sequence ID" value="NZ_AKVJ01000025.1"/>
</dbReference>
<evidence type="ECO:0000313" key="2">
    <source>
        <dbReference type="EMBL" id="EIW18573.1"/>
    </source>
</evidence>
<gene>
    <name evidence="2" type="ORF">FB4_3393</name>
</gene>
<dbReference type="Pfam" id="PF01850">
    <property type="entry name" value="PIN"/>
    <property type="match status" value="1"/>
</dbReference>
<dbReference type="Proteomes" id="UP000004324">
    <property type="component" value="Unassembled WGS sequence"/>
</dbReference>
<dbReference type="InterPro" id="IPR029060">
    <property type="entry name" value="PIN-like_dom_sf"/>
</dbReference>
<comment type="caution">
    <text evidence="2">The sequence shown here is derived from an EMBL/GenBank/DDBJ whole genome shotgun (WGS) entry which is preliminary data.</text>
</comment>
<evidence type="ECO:0000259" key="1">
    <source>
        <dbReference type="Pfam" id="PF01850"/>
    </source>
</evidence>
<sequence>MNQILMDASILKSHLNGCKATIDFLRTVAQSNAPLPAISAITEMELHTIPQLTPAVIAKLLTTTKIFPLSSSIAQKAGNLKIQYPETTTEHAIVAATALENGFPLVTFDVKAYRMIPGLIIFNIPEEASI</sequence>
<feature type="domain" description="PIN" evidence="1">
    <location>
        <begin position="4"/>
        <end position="114"/>
    </location>
</feature>
<keyword evidence="3" id="KW-1185">Reference proteome</keyword>
<dbReference type="OrthoDB" id="532510at2"/>